<protein>
    <recommendedName>
        <fullName evidence="6">DUF2207 domain-containing protein</fullName>
    </recommendedName>
</protein>
<dbReference type="EMBL" id="CP001719">
    <property type="protein sequence ID" value="ADC47045.1"/>
    <property type="molecule type" value="Genomic_DNA"/>
</dbReference>
<keyword evidence="5" id="KW-1185">Reference proteome</keyword>
<dbReference type="PATRIC" id="fig|634498.28.peg.1196"/>
<dbReference type="SMR" id="D3E3D4"/>
<evidence type="ECO:0000313" key="5">
    <source>
        <dbReference type="Proteomes" id="UP000008680"/>
    </source>
</evidence>
<dbReference type="Proteomes" id="UP000008680">
    <property type="component" value="Chromosome"/>
</dbReference>
<keyword evidence="1" id="KW-0812">Transmembrane</keyword>
<dbReference type="OrthoDB" id="137138at2157"/>
<reference evidence="4 5" key="1">
    <citation type="journal article" date="2010" name="PLoS ONE">
        <title>The genome sequence of the rumen methanogen Methanobrevibacter ruminantium reveals new possibilities for controlling ruminant methane emissions.</title>
        <authorList>
            <person name="Leahy S.C."/>
            <person name="Kelly W.J."/>
            <person name="Altermann E."/>
            <person name="Ronimus R.S."/>
            <person name="Yeoman C.J."/>
            <person name="Pacheco D.M."/>
            <person name="Li D."/>
            <person name="Kong Z."/>
            <person name="McTavish S."/>
            <person name="Sang C."/>
            <person name="Lambie S.C."/>
            <person name="Janssen P.H."/>
            <person name="Dey D."/>
            <person name="Attwood G.T."/>
        </authorList>
    </citation>
    <scope>NUCLEOTIDE SEQUENCE [LARGE SCALE GENOMIC DNA]</scope>
    <source>
        <strain evidence="5">ATCC 35063 / DSM 1093 / JCM 13430 / OCM 146 / M1</strain>
    </source>
</reference>
<dbReference type="eggNOG" id="arCOG03432">
    <property type="taxonomic scope" value="Archaea"/>
</dbReference>
<dbReference type="STRING" id="634498.mru_1195"/>
<dbReference type="HOGENOM" id="CLU_026556_1_0_2"/>
<evidence type="ECO:0008006" key="6">
    <source>
        <dbReference type="Google" id="ProtNLM"/>
    </source>
</evidence>
<name>D3E3D4_METRM</name>
<dbReference type="Pfam" id="PF20990">
    <property type="entry name" value="DUF2207_C"/>
    <property type="match status" value="1"/>
</dbReference>
<keyword evidence="1" id="KW-1133">Transmembrane helix</keyword>
<feature type="domain" description="Predicted membrane protein YciQ-like C-terminal" evidence="3">
    <location>
        <begin position="281"/>
        <end position="529"/>
    </location>
</feature>
<evidence type="ECO:0000256" key="1">
    <source>
        <dbReference type="SAM" id="Phobius"/>
    </source>
</evidence>
<accession>D3E3D4</accession>
<feature type="transmembrane region" description="Helical" evidence="1">
    <location>
        <begin position="447"/>
        <end position="466"/>
    </location>
</feature>
<feature type="domain" description="DUF2207" evidence="2">
    <location>
        <begin position="30"/>
        <end position="209"/>
    </location>
</feature>
<dbReference type="AlphaFoldDB" id="D3E3D4"/>
<feature type="transmembrane region" description="Helical" evidence="1">
    <location>
        <begin position="422"/>
        <end position="441"/>
    </location>
</feature>
<organism evidence="4 5">
    <name type="scientific">Methanobrevibacter ruminantium (strain ATCC 35063 / DSM 1093 / JCM 13430 / OCM 146 / M1)</name>
    <name type="common">Methanobacterium ruminantium</name>
    <dbReference type="NCBI Taxonomy" id="634498"/>
    <lineage>
        <taxon>Archaea</taxon>
        <taxon>Methanobacteriati</taxon>
        <taxon>Methanobacteriota</taxon>
        <taxon>Methanomada group</taxon>
        <taxon>Methanobacteria</taxon>
        <taxon>Methanobacteriales</taxon>
        <taxon>Methanobacteriaceae</taxon>
        <taxon>Methanobrevibacter</taxon>
    </lineage>
</organism>
<evidence type="ECO:0000259" key="2">
    <source>
        <dbReference type="Pfam" id="PF09972"/>
    </source>
</evidence>
<dbReference type="KEGG" id="mru:mru_1195"/>
<dbReference type="InterPro" id="IPR018702">
    <property type="entry name" value="DUF2207"/>
</dbReference>
<dbReference type="Pfam" id="PF09972">
    <property type="entry name" value="DUF2207"/>
    <property type="match status" value="1"/>
</dbReference>
<feature type="transmembrane region" description="Helical" evidence="1">
    <location>
        <begin position="249"/>
        <end position="269"/>
    </location>
</feature>
<keyword evidence="1" id="KW-0472">Membrane</keyword>
<dbReference type="GeneID" id="8770846"/>
<evidence type="ECO:0000259" key="3">
    <source>
        <dbReference type="Pfam" id="PF20990"/>
    </source>
</evidence>
<dbReference type="RefSeq" id="WP_012955994.1">
    <property type="nucleotide sequence ID" value="NC_013790.1"/>
</dbReference>
<proteinExistence type="predicted"/>
<dbReference type="InterPro" id="IPR048389">
    <property type="entry name" value="YciQ-like_C"/>
</dbReference>
<gene>
    <name evidence="4" type="ordered locus">mru_1195</name>
</gene>
<sequence length="596" mass="67087">MNNKQKTLAILILLAIVLTSISAASAVDYKITNADVHLDVEDNGILHVSENITYLFKSDGHGVYRVIPLKADEKMSYLTVDVDGSYFEYNIINRSGEKEVRVYLYKDKDLTDYGVSEGSTVTLKLDYYMENVVKLFRDTGLLEYKLWGEEWDQGVEHLNAKVTFPNDEEIEYWINDDSGKTESSFSGDTLYVKGSDIPKGDYVEARVLIPLGEFDFDADYALHYNHDASDEVKKQQEDFQKKQQYFNTIGNLLNVIYGILILTPLGIYLKYGREPKVSSDAIYEHEPPTDDSPAFVNAMMSGLSKDVGKVDKKGFQATIMDLINRDKLGMEIAYTNKKRPVSLLTVKSTDGLKDFEMELIDILRRYEQNGKINFLYMQQQLSNRNEAYHFNRAFNRWVSNFKVDYLPDDVLSRYFNTKGSDLIGKFKWIALVAGFTGIIGLLLTGSWIPLVLGLILIFVGVICFYLPSSIGGQYTKEGREYQQKWKRFEKYLKDFSLIKEHPPESVAIWNEYLVYATALGVADKVYKSMKMEVYDGLADGSNFSSNDLFVFYHIGGIRSLDNSFVTVNNIISADSSSSGGIGGIGGGSGGGGGGAF</sequence>
<evidence type="ECO:0000313" key="4">
    <source>
        <dbReference type="EMBL" id="ADC47045.1"/>
    </source>
</evidence>